<evidence type="ECO:0000313" key="9">
    <source>
        <dbReference type="Ensembl" id="ENSACLP00000082345.1"/>
    </source>
</evidence>
<dbReference type="Pfam" id="PF02372">
    <property type="entry name" value="IL15"/>
    <property type="match status" value="1"/>
</dbReference>
<reference evidence="9" key="3">
    <citation type="submission" date="2025-09" db="UniProtKB">
        <authorList>
            <consortium name="Ensembl"/>
        </authorList>
    </citation>
    <scope>IDENTIFICATION</scope>
</reference>
<evidence type="ECO:0000256" key="1">
    <source>
        <dbReference type="ARBA" id="ARBA00004613"/>
    </source>
</evidence>
<dbReference type="Ensembl" id="ENSACLT00000044539.1">
    <property type="protein sequence ID" value="ENSACLP00000082345.1"/>
    <property type="gene ID" value="ENSACLG00000024911.2"/>
</dbReference>
<keyword evidence="6" id="KW-1015">Disulfide bond</keyword>
<dbReference type="GO" id="GO:0005125">
    <property type="term" value="F:cytokine activity"/>
    <property type="evidence" value="ECO:0007669"/>
    <property type="project" value="UniProtKB-KW"/>
</dbReference>
<dbReference type="SUPFAM" id="SSF47266">
    <property type="entry name" value="4-helical cytokines"/>
    <property type="match status" value="1"/>
</dbReference>
<dbReference type="Proteomes" id="UP000265100">
    <property type="component" value="Chromosome 6"/>
</dbReference>
<evidence type="ECO:0000256" key="5">
    <source>
        <dbReference type="ARBA" id="ARBA00022729"/>
    </source>
</evidence>
<dbReference type="GeneTree" id="ENSGT00490000044733"/>
<reference evidence="9" key="2">
    <citation type="submission" date="2025-08" db="UniProtKB">
        <authorList>
            <consortium name="Ensembl"/>
        </authorList>
    </citation>
    <scope>IDENTIFICATION</scope>
</reference>
<evidence type="ECO:0000256" key="8">
    <source>
        <dbReference type="SAM" id="SignalP"/>
    </source>
</evidence>
<dbReference type="PANTHER" id="PTHR14356:SF3">
    <property type="entry name" value="INTERLEUKIN-15"/>
    <property type="match status" value="1"/>
</dbReference>
<dbReference type="GO" id="GO:0006955">
    <property type="term" value="P:immune response"/>
    <property type="evidence" value="ECO:0007669"/>
    <property type="project" value="InterPro"/>
</dbReference>
<sequence length="211" mass="23854">CSRFHSLAFTFDLVRCELVWQPVFPVVCIWGDASAQLIAPNCVETAGYGNKCVLGSTRLTVRAKRGFQIQLTCKVCRESHKTQVWLCLLVLSLLSTPTCANSVNEAGDLRICLNDLIHNVKKSDAMLYAPGIEDFPDFCKKMVLKCYMLELIMVLDEEEIGRGSQECVRDFNYNLQTTKNDLCPACETYTLQNITTFMDRLMDLLENLNST</sequence>
<evidence type="ECO:0000256" key="6">
    <source>
        <dbReference type="ARBA" id="ARBA00023157"/>
    </source>
</evidence>
<evidence type="ECO:0000256" key="3">
    <source>
        <dbReference type="ARBA" id="ARBA00022514"/>
    </source>
</evidence>
<dbReference type="GO" id="GO:0005126">
    <property type="term" value="F:cytokine receptor binding"/>
    <property type="evidence" value="ECO:0007669"/>
    <property type="project" value="InterPro"/>
</dbReference>
<dbReference type="PANTHER" id="PTHR14356">
    <property type="entry name" value="INTERLEUKIN-15-RELATED"/>
    <property type="match status" value="1"/>
</dbReference>
<dbReference type="GO" id="GO:0050778">
    <property type="term" value="P:positive regulation of immune response"/>
    <property type="evidence" value="ECO:0007669"/>
    <property type="project" value="TreeGrafter"/>
</dbReference>
<organism evidence="9 10">
    <name type="scientific">Astatotilapia calliptera</name>
    <name type="common">Eastern happy</name>
    <name type="synonym">Chromis callipterus</name>
    <dbReference type="NCBI Taxonomy" id="8154"/>
    <lineage>
        <taxon>Eukaryota</taxon>
        <taxon>Metazoa</taxon>
        <taxon>Chordata</taxon>
        <taxon>Craniata</taxon>
        <taxon>Vertebrata</taxon>
        <taxon>Euteleostomi</taxon>
        <taxon>Actinopterygii</taxon>
        <taxon>Neopterygii</taxon>
        <taxon>Teleostei</taxon>
        <taxon>Neoteleostei</taxon>
        <taxon>Acanthomorphata</taxon>
        <taxon>Ovalentaria</taxon>
        <taxon>Cichlomorphae</taxon>
        <taxon>Cichliformes</taxon>
        <taxon>Cichlidae</taxon>
        <taxon>African cichlids</taxon>
        <taxon>Pseudocrenilabrinae</taxon>
        <taxon>Haplochromini</taxon>
        <taxon>Astatotilapia</taxon>
    </lineage>
</organism>
<feature type="chain" id="PRO_5044211717" description="Interleukin" evidence="8">
    <location>
        <begin position="17"/>
        <end position="211"/>
    </location>
</feature>
<feature type="signal peptide" evidence="8">
    <location>
        <begin position="1"/>
        <end position="16"/>
    </location>
</feature>
<evidence type="ECO:0000256" key="2">
    <source>
        <dbReference type="ARBA" id="ARBA00006050"/>
    </source>
</evidence>
<comment type="similarity">
    <text evidence="2 7">Belongs to the IL-15/IL-21 family.</text>
</comment>
<keyword evidence="5 8" id="KW-0732">Signal</keyword>
<dbReference type="AlphaFoldDB" id="A0AAX7VKT4"/>
<dbReference type="Gene3D" id="1.20.1250.70">
    <property type="entry name" value="Interleukin-15/Interleukin-21"/>
    <property type="match status" value="1"/>
</dbReference>
<dbReference type="PRINTS" id="PR01930">
    <property type="entry name" value="INTRLEUKIN15"/>
</dbReference>
<keyword evidence="3 7" id="KW-0202">Cytokine</keyword>
<dbReference type="InterPro" id="IPR009079">
    <property type="entry name" value="4_helix_cytokine-like_core"/>
</dbReference>
<comment type="subcellular location">
    <subcellularLocation>
        <location evidence="1">Secreted</location>
    </subcellularLocation>
</comment>
<protein>
    <recommendedName>
        <fullName evidence="7">Interleukin</fullName>
    </recommendedName>
</protein>
<name>A0AAX7VKT4_ASTCA</name>
<keyword evidence="4" id="KW-0964">Secreted</keyword>
<evidence type="ECO:0000313" key="10">
    <source>
        <dbReference type="Proteomes" id="UP000265100"/>
    </source>
</evidence>
<dbReference type="GO" id="GO:0005615">
    <property type="term" value="C:extracellular space"/>
    <property type="evidence" value="ECO:0007669"/>
    <property type="project" value="UniProtKB-KW"/>
</dbReference>
<dbReference type="PRINTS" id="PR01949">
    <property type="entry name" value="INTLKN15FISH"/>
</dbReference>
<evidence type="ECO:0000256" key="4">
    <source>
        <dbReference type="ARBA" id="ARBA00022525"/>
    </source>
</evidence>
<accession>A0AAX7VKT4</accession>
<dbReference type="InterPro" id="IPR003443">
    <property type="entry name" value="IL-15/IL-21_fam"/>
</dbReference>
<proteinExistence type="inferred from homology"/>
<dbReference type="GO" id="GO:0001819">
    <property type="term" value="P:positive regulation of cytokine production"/>
    <property type="evidence" value="ECO:0007669"/>
    <property type="project" value="TreeGrafter"/>
</dbReference>
<reference evidence="9" key="1">
    <citation type="submission" date="2018-05" db="EMBL/GenBank/DDBJ databases">
        <authorList>
            <person name="Datahose"/>
        </authorList>
    </citation>
    <scope>NUCLEOTIDE SEQUENCE</scope>
</reference>
<dbReference type="InterPro" id="IPR020410">
    <property type="entry name" value="IL-15_fish"/>
</dbReference>
<dbReference type="InterPro" id="IPR020439">
    <property type="entry name" value="IL-15"/>
</dbReference>
<dbReference type="GO" id="GO:0042102">
    <property type="term" value="P:positive regulation of T cell proliferation"/>
    <property type="evidence" value="ECO:0007669"/>
    <property type="project" value="TreeGrafter"/>
</dbReference>
<dbReference type="GO" id="GO:0042119">
    <property type="term" value="P:neutrophil activation"/>
    <property type="evidence" value="ECO:0007669"/>
    <property type="project" value="TreeGrafter"/>
</dbReference>
<keyword evidence="10" id="KW-1185">Reference proteome</keyword>
<evidence type="ECO:0000256" key="7">
    <source>
        <dbReference type="RuleBase" id="RU003453"/>
    </source>
</evidence>